<dbReference type="CDD" id="cd02121">
    <property type="entry name" value="PA_GCPII_like"/>
    <property type="match status" value="1"/>
</dbReference>
<evidence type="ECO:0000259" key="3">
    <source>
        <dbReference type="Pfam" id="PF02225"/>
    </source>
</evidence>
<dbReference type="AlphaFoldDB" id="A0A2T0LAN2"/>
<comment type="similarity">
    <text evidence="1">Belongs to the peptidase M28 family. M28B subfamily.</text>
</comment>
<reference evidence="6 7" key="1">
    <citation type="submission" date="2018-03" db="EMBL/GenBank/DDBJ databases">
        <title>Genomic Encyclopedia of Archaeal and Bacterial Type Strains, Phase II (KMG-II): from individual species to whole genera.</title>
        <authorList>
            <person name="Goeker M."/>
        </authorList>
    </citation>
    <scope>NUCLEOTIDE SEQUENCE [LARGE SCALE GENOMIC DNA]</scope>
    <source>
        <strain evidence="6 7">DSM 44946</strain>
    </source>
</reference>
<dbReference type="SUPFAM" id="SSF52025">
    <property type="entry name" value="PA domain"/>
    <property type="match status" value="1"/>
</dbReference>
<dbReference type="FunFam" id="3.40.630.10:FF:000101">
    <property type="entry name" value="N-acetylated alpha-linked acidic dipeptidase like 1"/>
    <property type="match status" value="1"/>
</dbReference>
<feature type="signal peptide" evidence="2">
    <location>
        <begin position="1"/>
        <end position="28"/>
    </location>
</feature>
<feature type="domain" description="PA" evidence="3">
    <location>
        <begin position="156"/>
        <end position="242"/>
    </location>
</feature>
<name>A0A2T0LAN2_9BACL</name>
<keyword evidence="7" id="KW-1185">Reference proteome</keyword>
<dbReference type="InterPro" id="IPR046450">
    <property type="entry name" value="PA_dom_sf"/>
</dbReference>
<dbReference type="Pfam" id="PF04253">
    <property type="entry name" value="TFR_dimer"/>
    <property type="match status" value="1"/>
</dbReference>
<organism evidence="6 7">
    <name type="scientific">Planifilum fimeticola</name>
    <dbReference type="NCBI Taxonomy" id="201975"/>
    <lineage>
        <taxon>Bacteria</taxon>
        <taxon>Bacillati</taxon>
        <taxon>Bacillota</taxon>
        <taxon>Bacilli</taxon>
        <taxon>Bacillales</taxon>
        <taxon>Thermoactinomycetaceae</taxon>
        <taxon>Planifilum</taxon>
    </lineage>
</organism>
<dbReference type="InterPro" id="IPR007365">
    <property type="entry name" value="TFR-like_dimer_dom"/>
</dbReference>
<feature type="domain" description="Transferrin receptor-like dimerisation" evidence="4">
    <location>
        <begin position="581"/>
        <end position="696"/>
    </location>
</feature>
<evidence type="ECO:0000259" key="5">
    <source>
        <dbReference type="Pfam" id="PF04389"/>
    </source>
</evidence>
<dbReference type="FunFam" id="3.50.30.30:FF:000045">
    <property type="entry name" value="Predicted protein"/>
    <property type="match status" value="1"/>
</dbReference>
<dbReference type="InterPro" id="IPR003137">
    <property type="entry name" value="PA_domain"/>
</dbReference>
<dbReference type="SUPFAM" id="SSF47672">
    <property type="entry name" value="Transferrin receptor-like dimerisation domain"/>
    <property type="match status" value="1"/>
</dbReference>
<dbReference type="SUPFAM" id="SSF53187">
    <property type="entry name" value="Zn-dependent exopeptidases"/>
    <property type="match status" value="1"/>
</dbReference>
<evidence type="ECO:0000256" key="1">
    <source>
        <dbReference type="ARBA" id="ARBA00005634"/>
    </source>
</evidence>
<dbReference type="InterPro" id="IPR036757">
    <property type="entry name" value="TFR-like_dimer_dom_sf"/>
</dbReference>
<dbReference type="Gene3D" id="3.40.630.10">
    <property type="entry name" value="Zn peptidases"/>
    <property type="match status" value="1"/>
</dbReference>
<keyword evidence="2" id="KW-0732">Signal</keyword>
<dbReference type="RefSeq" id="WP_211295775.1">
    <property type="nucleotide sequence ID" value="NZ_PVNE01000034.1"/>
</dbReference>
<protein>
    <submittedName>
        <fullName evidence="6">N-acetylated-alpha-linked acidic dipeptidase</fullName>
    </submittedName>
</protein>
<sequence length="703" mass="77505">MVGFRHRSGLTFLMILSLLFLTVVPVQAKSEASGAIAGFSDDKIQWQREFEQRFSKGVKEERIASDSRAMSLRPTLVGSEGNRASLKYAVRQLKEAGLNPKIVSYDVYLSNPEKISIAQTAPEKRKLKVIEDLPPGTPFAKEVVPGYNAYSPAGEVEAELVYANYGRPEDFAELKKRGVSVKGKIVLVRYGQNFRGVKTDQAAKHGAKGVIIYSDPADDGFTRGKVYPDGPWRPADAIQRGSILYIYRYPGDPLTPGNPSLPGEKRISPDKADSLPTIPTTPISYGQARFLLENMEGPKAPESWQGGFSFPYRLGPGPTKVKISLDIKYANKRVNDIVVRIPGSKYPEETVVIGAHRDGWVYGARDNNSGWSSVMEIARVLGSLYQKGWRPERSIVLAGWDGEEYGLIGSTEWVEENRRDLTRNAVAYLNMDGVAGQYFGASAVPSMKDLIYSVTREVTEPRTGTSIYDDWKERSGGKLPTIGQLGSGSDYTAFLQHAGVPSADTGFSSGEGLYHSAYDNSETVERFIDPGYAHHAASARVSGIMALRLANADVLPFRYSDYAEEVVQLLKELEEQGTLGVDLSTLIGQAERWKNAAVLLEEQAFGMLSDGVTPKERRQLQKINSALLKQERDLTRPEGLPGRNWYKHQIWAPGLTTGYAAQPLPALAEAIENGDRKALLRAVHQLQKSLLKATRTAKRAVEQ</sequence>
<evidence type="ECO:0000313" key="6">
    <source>
        <dbReference type="EMBL" id="PRX38860.1"/>
    </source>
</evidence>
<evidence type="ECO:0000259" key="4">
    <source>
        <dbReference type="Pfam" id="PF04253"/>
    </source>
</evidence>
<feature type="domain" description="Peptidase M28" evidence="5">
    <location>
        <begin position="337"/>
        <end position="524"/>
    </location>
</feature>
<dbReference type="PANTHER" id="PTHR10404:SF46">
    <property type="entry name" value="VACUOLAR PROTEIN SORTING-ASSOCIATED PROTEIN 70"/>
    <property type="match status" value="1"/>
</dbReference>
<evidence type="ECO:0000256" key="2">
    <source>
        <dbReference type="SAM" id="SignalP"/>
    </source>
</evidence>
<gene>
    <name evidence="6" type="ORF">CLV97_1342</name>
</gene>
<dbReference type="Pfam" id="PF04389">
    <property type="entry name" value="Peptidase_M28"/>
    <property type="match status" value="1"/>
</dbReference>
<dbReference type="InterPro" id="IPR007484">
    <property type="entry name" value="Peptidase_M28"/>
</dbReference>
<comment type="caution">
    <text evidence="6">The sequence shown here is derived from an EMBL/GenBank/DDBJ whole genome shotgun (WGS) entry which is preliminary data.</text>
</comment>
<dbReference type="Proteomes" id="UP000237797">
    <property type="component" value="Unassembled WGS sequence"/>
</dbReference>
<dbReference type="Gene3D" id="1.20.930.40">
    <property type="entry name" value="Transferrin receptor-like, dimerisation domain"/>
    <property type="match status" value="1"/>
</dbReference>
<dbReference type="Pfam" id="PF02225">
    <property type="entry name" value="PA"/>
    <property type="match status" value="1"/>
</dbReference>
<dbReference type="Gene3D" id="3.50.30.30">
    <property type="match status" value="1"/>
</dbReference>
<evidence type="ECO:0000313" key="7">
    <source>
        <dbReference type="Proteomes" id="UP000237797"/>
    </source>
</evidence>
<proteinExistence type="inferred from homology"/>
<accession>A0A2T0LAN2</accession>
<dbReference type="PANTHER" id="PTHR10404">
    <property type="entry name" value="N-ACETYLATED-ALPHA-LINKED ACIDIC DIPEPTIDASE"/>
    <property type="match status" value="1"/>
</dbReference>
<dbReference type="CDD" id="cd08022">
    <property type="entry name" value="M28_PSMA_like"/>
    <property type="match status" value="1"/>
</dbReference>
<dbReference type="EMBL" id="PVNE01000034">
    <property type="protein sequence ID" value="PRX38860.1"/>
    <property type="molecule type" value="Genomic_DNA"/>
</dbReference>
<feature type="chain" id="PRO_5015753030" evidence="2">
    <location>
        <begin position="29"/>
        <end position="703"/>
    </location>
</feature>
<dbReference type="InterPro" id="IPR039373">
    <property type="entry name" value="Peptidase_M28B"/>
</dbReference>